<evidence type="ECO:0000256" key="7">
    <source>
        <dbReference type="SAM" id="SignalP"/>
    </source>
</evidence>
<keyword evidence="1 6" id="KW-0813">Transport</keyword>
<dbReference type="NCBIfam" id="TIGR01947">
    <property type="entry name" value="rnfG"/>
    <property type="match status" value="1"/>
</dbReference>
<evidence type="ECO:0000256" key="3">
    <source>
        <dbReference type="ARBA" id="ARBA00022630"/>
    </source>
</evidence>
<keyword evidence="2 6" id="KW-0597">Phosphoprotein</keyword>
<dbReference type="Pfam" id="PF04205">
    <property type="entry name" value="FMN_bind"/>
    <property type="match status" value="1"/>
</dbReference>
<dbReference type="GO" id="GO:0009055">
    <property type="term" value="F:electron transfer activity"/>
    <property type="evidence" value="ECO:0007669"/>
    <property type="project" value="InterPro"/>
</dbReference>
<dbReference type="EC" id="7.-.-.-" evidence="6"/>
<dbReference type="PIRSF" id="PIRSF006091">
    <property type="entry name" value="E_trnsport_RnfG"/>
    <property type="match status" value="1"/>
</dbReference>
<proteinExistence type="inferred from homology"/>
<comment type="function">
    <text evidence="6">Part of a membrane-bound complex that couples electron transfer with translocation of ions across the membrane.</text>
</comment>
<dbReference type="GO" id="GO:0010181">
    <property type="term" value="F:FMN binding"/>
    <property type="evidence" value="ECO:0007669"/>
    <property type="project" value="InterPro"/>
</dbReference>
<gene>
    <name evidence="6" type="primary">rnfG</name>
    <name evidence="9" type="ORF">GCM10007877_25140</name>
</gene>
<evidence type="ECO:0000256" key="4">
    <source>
        <dbReference type="ARBA" id="ARBA00022643"/>
    </source>
</evidence>
<dbReference type="AlphaFoldDB" id="A0AA37WN00"/>
<feature type="domain" description="FMN-binding" evidence="8">
    <location>
        <begin position="104"/>
        <end position="196"/>
    </location>
</feature>
<dbReference type="RefSeq" id="WP_232594947.1">
    <property type="nucleotide sequence ID" value="NZ_BSPD01000061.1"/>
</dbReference>
<dbReference type="InterPro" id="IPR010209">
    <property type="entry name" value="Ion_transpt_RnfG/RsxG"/>
</dbReference>
<feature type="signal peptide" evidence="7">
    <location>
        <begin position="1"/>
        <end position="25"/>
    </location>
</feature>
<comment type="caution">
    <text evidence="9">The sequence shown here is derived from an EMBL/GenBank/DDBJ whole genome shotgun (WGS) entry which is preliminary data.</text>
</comment>
<dbReference type="SMART" id="SM00900">
    <property type="entry name" value="FMN_bind"/>
    <property type="match status" value="1"/>
</dbReference>
<dbReference type="PANTHER" id="PTHR36118">
    <property type="entry name" value="ION-TRANSLOCATING OXIDOREDUCTASE COMPLEX SUBUNIT G"/>
    <property type="match status" value="1"/>
</dbReference>
<keyword evidence="4 6" id="KW-0288">FMN</keyword>
<keyword evidence="10" id="KW-1185">Reference proteome</keyword>
<keyword evidence="6" id="KW-1003">Cell membrane</keyword>
<evidence type="ECO:0000256" key="2">
    <source>
        <dbReference type="ARBA" id="ARBA00022553"/>
    </source>
</evidence>
<dbReference type="PANTHER" id="PTHR36118:SF1">
    <property type="entry name" value="ION-TRANSLOCATING OXIDOREDUCTASE COMPLEX SUBUNIT G"/>
    <property type="match status" value="1"/>
</dbReference>
<keyword evidence="3 6" id="KW-0285">Flavoprotein</keyword>
<evidence type="ECO:0000313" key="9">
    <source>
        <dbReference type="EMBL" id="GLS26795.1"/>
    </source>
</evidence>
<evidence type="ECO:0000256" key="5">
    <source>
        <dbReference type="ARBA" id="ARBA00022982"/>
    </source>
</evidence>
<evidence type="ECO:0000256" key="6">
    <source>
        <dbReference type="HAMAP-Rule" id="MF_00479"/>
    </source>
</evidence>
<keyword evidence="6" id="KW-1133">Transmembrane helix</keyword>
<keyword evidence="6" id="KW-0812">Transmembrane</keyword>
<keyword evidence="6" id="KW-0997">Cell inner membrane</keyword>
<sequence length="215" mass="23453">MLAITISKNSLILGLFALSTAAVLALTHEGTKERVAASERAAAQKALLQLFPEHQHDNDLLMDTVPVPEKYRSTLGTGEEDSIHVARNKNVPIGIIVPTTARDGYSGDIRMIVGINMDGTLAGVRVLDHKETPGLGDKIDLKKSDWVLSFNGKSINLPQKQGWKVKKDGGEFDQFTGATITPRAVVHQVHQVLSFFEQEHTQLPLKVSEPNTSTP</sequence>
<dbReference type="GO" id="GO:0005886">
    <property type="term" value="C:plasma membrane"/>
    <property type="evidence" value="ECO:0007669"/>
    <property type="project" value="UniProtKB-SubCell"/>
</dbReference>
<feature type="modified residue" description="FMN phosphoryl threonine" evidence="6">
    <location>
        <position position="179"/>
    </location>
</feature>
<name>A0AA37WN00_9GAMM</name>
<dbReference type="NCBIfam" id="NF002519">
    <property type="entry name" value="PRK01908.1"/>
    <property type="match status" value="1"/>
</dbReference>
<evidence type="ECO:0000313" key="10">
    <source>
        <dbReference type="Proteomes" id="UP001156870"/>
    </source>
</evidence>
<comment type="subcellular location">
    <subcellularLocation>
        <location evidence="6">Cell inner membrane</location>
        <topology evidence="6">Single-pass membrane protein</topology>
    </subcellularLocation>
</comment>
<evidence type="ECO:0000259" key="8">
    <source>
        <dbReference type="SMART" id="SM00900"/>
    </source>
</evidence>
<reference evidence="9 10" key="1">
    <citation type="journal article" date="2014" name="Int. J. Syst. Evol. Microbiol.">
        <title>Complete genome sequence of Corynebacterium casei LMG S-19264T (=DSM 44701T), isolated from a smear-ripened cheese.</title>
        <authorList>
            <consortium name="US DOE Joint Genome Institute (JGI-PGF)"/>
            <person name="Walter F."/>
            <person name="Albersmeier A."/>
            <person name="Kalinowski J."/>
            <person name="Ruckert C."/>
        </authorList>
    </citation>
    <scope>NUCLEOTIDE SEQUENCE [LARGE SCALE GENOMIC DNA]</scope>
    <source>
        <strain evidence="9 10">NBRC 110095</strain>
    </source>
</reference>
<dbReference type="EMBL" id="BSPD01000061">
    <property type="protein sequence ID" value="GLS26795.1"/>
    <property type="molecule type" value="Genomic_DNA"/>
</dbReference>
<comment type="cofactor">
    <cofactor evidence="6">
        <name>FMN</name>
        <dbReference type="ChEBI" id="CHEBI:58210"/>
    </cofactor>
</comment>
<dbReference type="Proteomes" id="UP001156870">
    <property type="component" value="Unassembled WGS sequence"/>
</dbReference>
<keyword evidence="5 6" id="KW-0249">Electron transport</keyword>
<feature type="chain" id="PRO_5041424045" description="Ion-translocating oxidoreductase complex subunit G" evidence="7">
    <location>
        <begin position="26"/>
        <end position="215"/>
    </location>
</feature>
<keyword evidence="7" id="KW-0732">Signal</keyword>
<keyword evidence="6" id="KW-1278">Translocase</keyword>
<organism evidence="9 10">
    <name type="scientific">Marinibactrum halimedae</name>
    <dbReference type="NCBI Taxonomy" id="1444977"/>
    <lineage>
        <taxon>Bacteria</taxon>
        <taxon>Pseudomonadati</taxon>
        <taxon>Pseudomonadota</taxon>
        <taxon>Gammaproteobacteria</taxon>
        <taxon>Cellvibrionales</taxon>
        <taxon>Cellvibrionaceae</taxon>
        <taxon>Marinibactrum</taxon>
    </lineage>
</organism>
<evidence type="ECO:0000256" key="1">
    <source>
        <dbReference type="ARBA" id="ARBA00022448"/>
    </source>
</evidence>
<dbReference type="GO" id="GO:0022900">
    <property type="term" value="P:electron transport chain"/>
    <property type="evidence" value="ECO:0007669"/>
    <property type="project" value="UniProtKB-UniRule"/>
</dbReference>
<dbReference type="HAMAP" id="MF_00479">
    <property type="entry name" value="RsxG_RnfG"/>
    <property type="match status" value="1"/>
</dbReference>
<comment type="similarity">
    <text evidence="6">Belongs to the RnfG family.</text>
</comment>
<keyword evidence="6" id="KW-0472">Membrane</keyword>
<comment type="subunit">
    <text evidence="6">The complex is composed of six subunits: RnfA, RnfB, RnfC, RnfD, RnfE and RnfG.</text>
</comment>
<protein>
    <recommendedName>
        <fullName evidence="6">Ion-translocating oxidoreductase complex subunit G</fullName>
        <ecNumber evidence="6">7.-.-.-</ecNumber>
    </recommendedName>
    <alternativeName>
        <fullName evidence="6">Rnf electron transport complex subunit G</fullName>
    </alternativeName>
</protein>
<accession>A0AA37WN00</accession>
<dbReference type="InterPro" id="IPR007329">
    <property type="entry name" value="FMN-bd"/>
</dbReference>